<evidence type="ECO:0000256" key="1">
    <source>
        <dbReference type="ARBA" id="ARBA00005061"/>
    </source>
</evidence>
<feature type="binding site" evidence="10">
    <location>
        <position position="200"/>
    </location>
    <ligand>
        <name>Zn(2+)</name>
        <dbReference type="ChEBI" id="CHEBI:29105"/>
    </ligand>
</feature>
<evidence type="ECO:0000256" key="7">
    <source>
        <dbReference type="ARBA" id="ARBA00037993"/>
    </source>
</evidence>
<dbReference type="InterPro" id="IPR014729">
    <property type="entry name" value="Rossmann-like_a/b/a_fold"/>
</dbReference>
<organism evidence="11 12">
    <name type="scientific">Candidatus Methylomirabilis limnetica</name>
    <dbReference type="NCBI Taxonomy" id="2033718"/>
    <lineage>
        <taxon>Bacteria</taxon>
        <taxon>Candidatus Methylomirabilota</taxon>
        <taxon>Candidatus Methylomirabilia</taxon>
        <taxon>Candidatus Methylomirabilales</taxon>
        <taxon>Candidatus Methylomirabilaceae</taxon>
        <taxon>Candidatus Methylomirabilis</taxon>
    </lineage>
</organism>
<dbReference type="PIRSF" id="PIRSF006293">
    <property type="entry name" value="ExsB"/>
    <property type="match status" value="1"/>
</dbReference>
<dbReference type="EMBL" id="NVQC01000017">
    <property type="protein sequence ID" value="PTL36275.1"/>
    <property type="molecule type" value="Genomic_DNA"/>
</dbReference>
<comment type="pathway">
    <text evidence="1 10">Purine metabolism; 7-cyano-7-deazaguanine biosynthesis.</text>
</comment>
<reference evidence="12" key="2">
    <citation type="journal article" date="2018" name="Environ. Microbiol.">
        <title>Bloom of a denitrifying methanotroph, 'Candidatus Methylomirabilis limnetica', in a deep stratified lake.</title>
        <authorList>
            <person name="Graf J.S."/>
            <person name="Mayr M.J."/>
            <person name="Marchant H.K."/>
            <person name="Tienken D."/>
            <person name="Hach P.F."/>
            <person name="Brand A."/>
            <person name="Schubert C.J."/>
            <person name="Kuypers M.M."/>
            <person name="Milucka J."/>
        </authorList>
    </citation>
    <scope>NUCLEOTIDE SEQUENCE [LARGE SCALE GENOMIC DNA]</scope>
    <source>
        <strain evidence="12">Zug</strain>
    </source>
</reference>
<feature type="binding site" evidence="10">
    <location>
        <begin position="16"/>
        <end position="26"/>
    </location>
    <ligand>
        <name>ATP</name>
        <dbReference type="ChEBI" id="CHEBI:30616"/>
    </ligand>
</feature>
<dbReference type="OrthoDB" id="9789567at2"/>
<dbReference type="GO" id="GO:0016879">
    <property type="term" value="F:ligase activity, forming carbon-nitrogen bonds"/>
    <property type="evidence" value="ECO:0007669"/>
    <property type="project" value="UniProtKB-UniRule"/>
</dbReference>
<proteinExistence type="inferred from homology"/>
<dbReference type="Gene3D" id="3.40.50.620">
    <property type="entry name" value="HUPs"/>
    <property type="match status" value="1"/>
</dbReference>
<dbReference type="SUPFAM" id="SSF52402">
    <property type="entry name" value="Adenine nucleotide alpha hydrolases-like"/>
    <property type="match status" value="1"/>
</dbReference>
<accession>A0A2T4TYR9</accession>
<evidence type="ECO:0000256" key="4">
    <source>
        <dbReference type="ARBA" id="ARBA00022741"/>
    </source>
</evidence>
<feature type="binding site" evidence="10">
    <location>
        <position position="216"/>
    </location>
    <ligand>
        <name>Zn(2+)</name>
        <dbReference type="ChEBI" id="CHEBI:29105"/>
    </ligand>
</feature>
<dbReference type="HAMAP" id="MF_01633">
    <property type="entry name" value="QueC"/>
    <property type="match status" value="1"/>
</dbReference>
<comment type="function">
    <text evidence="10">Catalyzes the ATP-dependent conversion of 7-carboxy-7-deazaguanine (CDG) to 7-cyano-7-deazaguanine (preQ(0)).</text>
</comment>
<evidence type="ECO:0000256" key="3">
    <source>
        <dbReference type="ARBA" id="ARBA00022723"/>
    </source>
</evidence>
<evidence type="ECO:0000256" key="5">
    <source>
        <dbReference type="ARBA" id="ARBA00022833"/>
    </source>
</evidence>
<evidence type="ECO:0000256" key="9">
    <source>
        <dbReference type="ARBA" id="ARBA00047890"/>
    </source>
</evidence>
<gene>
    <name evidence="10 11" type="primary">queC</name>
    <name evidence="11" type="ORF">CLG94_05660</name>
</gene>
<comment type="cofactor">
    <cofactor evidence="10">
        <name>Zn(2+)</name>
        <dbReference type="ChEBI" id="CHEBI:29105"/>
    </cofactor>
    <text evidence="10">Binds 1 zinc ion per subunit.</text>
</comment>
<dbReference type="AlphaFoldDB" id="A0A2T4TYR9"/>
<keyword evidence="3 10" id="KW-0479">Metal-binding</keyword>
<evidence type="ECO:0000313" key="12">
    <source>
        <dbReference type="Proteomes" id="UP000241436"/>
    </source>
</evidence>
<sequence length="242" mass="25713">MSACNVQAGKRAVVLLSGGLDSATAAAMAKAEGYALHALTFRYGQRHAREVESAKKIAAALGVVRHLILKLDLRQIGGSALTADIPVPKGRGLEEIEAGIPVTYVPARNTIFLSHALAWAEVIGSKDIVLGVNAIDYSGYPDCRPEYIAAFEQMANLATQAGVEGGSRLTIHTPLIHFTKAEIVRRGAALGVDFALTWSCYDPTPDGRPCRACDSCILREKGFAEAGLLDPGPTASKLPFER</sequence>
<dbReference type="CDD" id="cd01995">
    <property type="entry name" value="QueC-like"/>
    <property type="match status" value="1"/>
</dbReference>
<keyword evidence="6 10" id="KW-0067">ATP-binding</keyword>
<evidence type="ECO:0000256" key="2">
    <source>
        <dbReference type="ARBA" id="ARBA00022598"/>
    </source>
</evidence>
<keyword evidence="12" id="KW-1185">Reference proteome</keyword>
<evidence type="ECO:0000313" key="11">
    <source>
        <dbReference type="EMBL" id="PTL36275.1"/>
    </source>
</evidence>
<feature type="binding site" evidence="10">
    <location>
        <position position="213"/>
    </location>
    <ligand>
        <name>Zn(2+)</name>
        <dbReference type="ChEBI" id="CHEBI:29105"/>
    </ligand>
</feature>
<protein>
    <recommendedName>
        <fullName evidence="8 10">7-cyano-7-deazaguanine synthase</fullName>
        <ecNumber evidence="8 10">6.3.4.20</ecNumber>
    </recommendedName>
    <alternativeName>
        <fullName evidence="10">7-cyano-7-carbaguanine synthase</fullName>
    </alternativeName>
    <alternativeName>
        <fullName evidence="10">PreQ(0) synthase</fullName>
    </alternativeName>
    <alternativeName>
        <fullName evidence="10">Queuosine biosynthesis protein QueC</fullName>
    </alternativeName>
</protein>
<evidence type="ECO:0000256" key="6">
    <source>
        <dbReference type="ARBA" id="ARBA00022840"/>
    </source>
</evidence>
<dbReference type="PANTHER" id="PTHR42914">
    <property type="entry name" value="7-CYANO-7-DEAZAGUANINE SYNTHASE"/>
    <property type="match status" value="1"/>
</dbReference>
<dbReference type="InterPro" id="IPR018317">
    <property type="entry name" value="QueC"/>
</dbReference>
<keyword evidence="2 10" id="KW-0436">Ligase</keyword>
<dbReference type="GO" id="GO:0005524">
    <property type="term" value="F:ATP binding"/>
    <property type="evidence" value="ECO:0007669"/>
    <property type="project" value="UniProtKB-UniRule"/>
</dbReference>
<comment type="caution">
    <text evidence="11">The sequence shown here is derived from an EMBL/GenBank/DDBJ whole genome shotgun (WGS) entry which is preliminary data.</text>
</comment>
<dbReference type="NCBIfam" id="TIGR00364">
    <property type="entry name" value="7-cyano-7-deazaguanine synthase QueC"/>
    <property type="match status" value="1"/>
</dbReference>
<evidence type="ECO:0000256" key="8">
    <source>
        <dbReference type="ARBA" id="ARBA00039149"/>
    </source>
</evidence>
<dbReference type="Pfam" id="PF06508">
    <property type="entry name" value="QueC"/>
    <property type="match status" value="1"/>
</dbReference>
<keyword evidence="10" id="KW-0671">Queuosine biosynthesis</keyword>
<comment type="similarity">
    <text evidence="7 10">Belongs to the QueC family.</text>
</comment>
<dbReference type="GO" id="GO:0008270">
    <property type="term" value="F:zinc ion binding"/>
    <property type="evidence" value="ECO:0007669"/>
    <property type="project" value="UniProtKB-UniRule"/>
</dbReference>
<dbReference type="EC" id="6.3.4.20" evidence="8 10"/>
<dbReference type="PANTHER" id="PTHR42914:SF1">
    <property type="entry name" value="7-CYANO-7-DEAZAGUANINE SYNTHASE"/>
    <property type="match status" value="1"/>
</dbReference>
<keyword evidence="4 10" id="KW-0547">Nucleotide-binding</keyword>
<evidence type="ECO:0000256" key="10">
    <source>
        <dbReference type="HAMAP-Rule" id="MF_01633"/>
    </source>
</evidence>
<reference evidence="11 12" key="1">
    <citation type="submission" date="2017-09" db="EMBL/GenBank/DDBJ databases">
        <title>Bloom of a denitrifying methanotroph, Candidatus Methylomirabilis limnetica, in a deep stratified lake.</title>
        <authorList>
            <person name="Graf J.S."/>
            <person name="Marchant H.K."/>
            <person name="Tienken D."/>
            <person name="Hach P.F."/>
            <person name="Brand A."/>
            <person name="Schubert C.J."/>
            <person name="Kuypers M.M."/>
            <person name="Milucka J."/>
        </authorList>
    </citation>
    <scope>NUCLEOTIDE SEQUENCE [LARGE SCALE GENOMIC DNA]</scope>
    <source>
        <strain evidence="11 12">Zug</strain>
    </source>
</reference>
<dbReference type="GO" id="GO:0008616">
    <property type="term" value="P:tRNA queuosine(34) biosynthetic process"/>
    <property type="evidence" value="ECO:0007669"/>
    <property type="project" value="UniProtKB-UniRule"/>
</dbReference>
<name>A0A2T4TYR9_9BACT</name>
<feature type="binding site" evidence="10">
    <location>
        <position position="210"/>
    </location>
    <ligand>
        <name>Zn(2+)</name>
        <dbReference type="ChEBI" id="CHEBI:29105"/>
    </ligand>
</feature>
<keyword evidence="5 10" id="KW-0862">Zinc</keyword>
<dbReference type="UniPathway" id="UPA00391"/>
<dbReference type="Proteomes" id="UP000241436">
    <property type="component" value="Unassembled WGS sequence"/>
</dbReference>
<comment type="catalytic activity">
    <reaction evidence="9 10">
        <text>7-carboxy-7-carbaguanine + NH4(+) + 2 ATP = 7-cyano-7-carbaguanine + 2 AMP + 2 diphosphate + 2 H(+)</text>
        <dbReference type="Rhea" id="RHEA:27982"/>
        <dbReference type="ChEBI" id="CHEBI:15378"/>
        <dbReference type="ChEBI" id="CHEBI:28938"/>
        <dbReference type="ChEBI" id="CHEBI:30616"/>
        <dbReference type="ChEBI" id="CHEBI:33019"/>
        <dbReference type="ChEBI" id="CHEBI:45075"/>
        <dbReference type="ChEBI" id="CHEBI:61036"/>
        <dbReference type="ChEBI" id="CHEBI:456215"/>
        <dbReference type="EC" id="6.3.4.20"/>
    </reaction>
</comment>